<accession>A0ABD2K9T2</accession>
<gene>
    <name evidence="1" type="ORF">niasHT_027211</name>
</gene>
<dbReference type="AlphaFoldDB" id="A0ABD2K9T2"/>
<comment type="caution">
    <text evidence="1">The sequence shown here is derived from an EMBL/GenBank/DDBJ whole genome shotgun (WGS) entry which is preliminary data.</text>
</comment>
<reference evidence="1 2" key="1">
    <citation type="submission" date="2024-10" db="EMBL/GenBank/DDBJ databases">
        <authorList>
            <person name="Kim D."/>
        </authorList>
    </citation>
    <scope>NUCLEOTIDE SEQUENCE [LARGE SCALE GENOMIC DNA]</scope>
    <source>
        <strain evidence="1">BH-2024</strain>
    </source>
</reference>
<evidence type="ECO:0000313" key="1">
    <source>
        <dbReference type="EMBL" id="KAL3099309.1"/>
    </source>
</evidence>
<proteinExistence type="predicted"/>
<dbReference type="Proteomes" id="UP001620626">
    <property type="component" value="Unassembled WGS sequence"/>
</dbReference>
<organism evidence="1 2">
    <name type="scientific">Heterodera trifolii</name>
    <dbReference type="NCBI Taxonomy" id="157864"/>
    <lineage>
        <taxon>Eukaryota</taxon>
        <taxon>Metazoa</taxon>
        <taxon>Ecdysozoa</taxon>
        <taxon>Nematoda</taxon>
        <taxon>Chromadorea</taxon>
        <taxon>Rhabditida</taxon>
        <taxon>Tylenchina</taxon>
        <taxon>Tylenchomorpha</taxon>
        <taxon>Tylenchoidea</taxon>
        <taxon>Heteroderidae</taxon>
        <taxon>Heteroderinae</taxon>
        <taxon>Heterodera</taxon>
    </lineage>
</organism>
<name>A0ABD2K9T2_9BILA</name>
<sequence length="121" mass="12572">MTLVVGTYFAICLIRLLLASGTDPIFILHITPSIGALLTITAASSNAPILFAFRKLPLVGGIFLTQIGQQQQQLPNAVVSMVAPFNNNTIPQPNSVGHVQHITTIGGGGGTAVPKTMAPVV</sequence>
<evidence type="ECO:0000313" key="2">
    <source>
        <dbReference type="Proteomes" id="UP001620626"/>
    </source>
</evidence>
<keyword evidence="2" id="KW-1185">Reference proteome</keyword>
<protein>
    <submittedName>
        <fullName evidence="1">Uncharacterized protein</fullName>
    </submittedName>
</protein>
<dbReference type="EMBL" id="JBICBT010000812">
    <property type="protein sequence ID" value="KAL3099309.1"/>
    <property type="molecule type" value="Genomic_DNA"/>
</dbReference>